<dbReference type="RefSeq" id="WP_382421249.1">
    <property type="nucleotide sequence ID" value="NZ_JBHSCW010000003.1"/>
</dbReference>
<name>A0ABV8UIM6_9PROT</name>
<gene>
    <name evidence="1" type="ORF">ACFOW6_05045</name>
</gene>
<proteinExistence type="predicted"/>
<accession>A0ABV8UIM6</accession>
<evidence type="ECO:0000313" key="2">
    <source>
        <dbReference type="Proteomes" id="UP001595799"/>
    </source>
</evidence>
<reference evidence="2" key="1">
    <citation type="journal article" date="2019" name="Int. J. Syst. Evol. Microbiol.">
        <title>The Global Catalogue of Microorganisms (GCM) 10K type strain sequencing project: providing services to taxonomists for standard genome sequencing and annotation.</title>
        <authorList>
            <consortium name="The Broad Institute Genomics Platform"/>
            <consortium name="The Broad Institute Genome Sequencing Center for Infectious Disease"/>
            <person name="Wu L."/>
            <person name="Ma J."/>
        </authorList>
    </citation>
    <scope>NUCLEOTIDE SEQUENCE [LARGE SCALE GENOMIC DNA]</scope>
    <source>
        <strain evidence="2">CECT 8472</strain>
    </source>
</reference>
<sequence>MNNVVIPFVAPTQRNAQRNIEAFINFVQKNAIYFHGPHAAQWNDMKWDLTPFMPKRANTKTIAIFSTEAYGNKPFPQPFYDQAKAMIANQLRTSRGAQVSGYLGVIRVLYKALKQANLPPSIEHLNDHVLSIAGEIIAEKGDAWKAGRTLEGFIHDHIEAGRLSAVPLTWINPFKWKKPKRSNMVNAKSEREGETYKLPHIKCILDLASVFQNPASYSDTITSAWFALSMFAPSRVGEITTLPTTCITHGDDEGEPILGLSWLPEKGGAAMTKWATSPGWEDLAVEAVTRLSELGKSARTAAEWYEENPDQLYLPPGYEHLRGKRLSREQAYEILGCDRTPDNTFFNRRGVTRVERGQTGLYAFEDVERIAREMLPEGFPIADPVTGLKYSKALFTIPKEAARAHSKGSASVTYWNVPSSVTTSMIVHDLGKKPSGTTIFWRHNLLDPETGKPWKLSSHQPRHLLNTLAQSKYLSQELIAFWSGRKSPSQNEWYNWLPQEAIIEAYTRMGDEAHIELKVEGPLHDKCQQRTKNEPISYEEALRQEFGAVHRTRYGQCRHDYSLTPCPKDKDCINCGENSLTKGDSRDISEAEMQVKLHTKAIRNCAKAVEAGEPGVQRWLDIHEHKRERWEMALGLLTDPKIQDGTIITLPPPTFPQTKTGLTMAIRDAEDALVEPAIKANEHNVDPTSKTNASSTQLSLGDDFFVMGA</sequence>
<organism evidence="1 2">
    <name type="scientific">Fodinicurvata halophila</name>
    <dbReference type="NCBI Taxonomy" id="1419723"/>
    <lineage>
        <taxon>Bacteria</taxon>
        <taxon>Pseudomonadati</taxon>
        <taxon>Pseudomonadota</taxon>
        <taxon>Alphaproteobacteria</taxon>
        <taxon>Rhodospirillales</taxon>
        <taxon>Rhodovibrionaceae</taxon>
        <taxon>Fodinicurvata</taxon>
    </lineage>
</organism>
<evidence type="ECO:0008006" key="3">
    <source>
        <dbReference type="Google" id="ProtNLM"/>
    </source>
</evidence>
<protein>
    <recommendedName>
        <fullName evidence="3">Integrase</fullName>
    </recommendedName>
</protein>
<dbReference type="Proteomes" id="UP001595799">
    <property type="component" value="Unassembled WGS sequence"/>
</dbReference>
<evidence type="ECO:0000313" key="1">
    <source>
        <dbReference type="EMBL" id="MFC4350904.1"/>
    </source>
</evidence>
<comment type="caution">
    <text evidence="1">The sequence shown here is derived from an EMBL/GenBank/DDBJ whole genome shotgun (WGS) entry which is preliminary data.</text>
</comment>
<keyword evidence="2" id="KW-1185">Reference proteome</keyword>
<dbReference type="EMBL" id="JBHSCW010000003">
    <property type="protein sequence ID" value="MFC4350904.1"/>
    <property type="molecule type" value="Genomic_DNA"/>
</dbReference>